<dbReference type="SUPFAM" id="SSF50729">
    <property type="entry name" value="PH domain-like"/>
    <property type="match status" value="1"/>
</dbReference>
<evidence type="ECO:0000313" key="13">
    <source>
        <dbReference type="EMBL" id="KAK5086258.1"/>
    </source>
</evidence>
<evidence type="ECO:0000256" key="7">
    <source>
        <dbReference type="ARBA" id="ARBA00023163"/>
    </source>
</evidence>
<keyword evidence="6" id="KW-0238">DNA-binding</keyword>
<feature type="region of interest" description="Disordered" evidence="11">
    <location>
        <begin position="52"/>
        <end position="92"/>
    </location>
</feature>
<dbReference type="InterPro" id="IPR011993">
    <property type="entry name" value="PH-like_dom_sf"/>
</dbReference>
<dbReference type="EMBL" id="JAVRRG010000096">
    <property type="protein sequence ID" value="KAK5086258.1"/>
    <property type="molecule type" value="Genomic_DNA"/>
</dbReference>
<feature type="compositionally biased region" description="Basic and acidic residues" evidence="11">
    <location>
        <begin position="371"/>
        <end position="381"/>
    </location>
</feature>
<evidence type="ECO:0000259" key="12">
    <source>
        <dbReference type="SMART" id="SM01287"/>
    </source>
</evidence>
<evidence type="ECO:0000256" key="2">
    <source>
        <dbReference type="ARBA" id="ARBA00004286"/>
    </source>
</evidence>
<comment type="subcellular location">
    <subcellularLocation>
        <location evidence="2">Chromosome</location>
    </subcellularLocation>
    <subcellularLocation>
        <location evidence="1">Nucleus</location>
    </subcellularLocation>
</comment>
<evidence type="ECO:0000313" key="14">
    <source>
        <dbReference type="Proteomes" id="UP001345013"/>
    </source>
</evidence>
<feature type="region of interest" description="Disordered" evidence="11">
    <location>
        <begin position="347"/>
        <end position="481"/>
    </location>
</feature>
<dbReference type="PANTHER" id="PTHR45849:SF3">
    <property type="entry name" value="HISTONE CHAPERONE RTT106"/>
    <property type="match status" value="1"/>
</dbReference>
<dbReference type="Gene3D" id="2.30.29.30">
    <property type="entry name" value="Pleckstrin-homology domain (PH domain)/Phosphotyrosine-binding domain (PTB)"/>
    <property type="match status" value="1"/>
</dbReference>
<evidence type="ECO:0000256" key="5">
    <source>
        <dbReference type="ARBA" id="ARBA00023015"/>
    </source>
</evidence>
<keyword evidence="8" id="KW-0539">Nucleus</keyword>
<gene>
    <name evidence="13" type="ORF">LTR24_006903</name>
</gene>
<evidence type="ECO:0000256" key="11">
    <source>
        <dbReference type="SAM" id="MobiDB-lite"/>
    </source>
</evidence>
<sequence>MAGRRLESVDQAFSAAPDLRSSIYKALIASPQYGKLFDDIGKYVLSVRSNIGNATPSTSGPPAAEPPSKKRKLDEPATNGQQAQSGANGGPRRVLLEAREVTFTLPLRKKLHLGIVQYGSSLEDKNSTFAIQARNPATNQVEFEHPTSSFAYALRLPVPEKNQKQYNFCLLPSTEKASSVEPMIWTVNHGPLKSCKIEDPDLAKIAPGPDDVLENALNHVLQKTGLKLTLPSEKEFASAIRESHRKNDIAYHVKAFRGSKEGYLFFLDNGIFFSFKKPLSFFPFSEIESISYTSVLQRTFNLNIMIRPSADAEVQEIEYSMLDQQDFAGIDAYVKVHQLQDASLADARRAQKAGRKGRAAEPNGDGEVEDDGRTELEKAQQEMEDEEDEMEEDYDPEEEDDDSGSGSESGDEQYTAGKGRNLISEELGSEAEDVSASEGEEDDVGADEVDEAGEPQADPVSVPTHKKRDPGGPTIDDEDQL</sequence>
<feature type="compositionally biased region" description="Acidic residues" evidence="11">
    <location>
        <begin position="427"/>
        <end position="453"/>
    </location>
</feature>
<keyword evidence="5" id="KW-0805">Transcription regulation</keyword>
<dbReference type="SMART" id="SM01287">
    <property type="entry name" value="Rtt106"/>
    <property type="match status" value="1"/>
</dbReference>
<dbReference type="Pfam" id="PF18469">
    <property type="entry name" value="PH_18"/>
    <property type="match status" value="1"/>
</dbReference>
<comment type="function">
    <text evidence="9">Histones H3 and H4 chaperone involved in the nucleosome formation and heterochromatin silencing. Required for the deposition of H3K56ac-carrying H3-H4 complex onto newly-replicated DNA. Plays a role in the transcriptional regulation of the cell-cycle dependent histone genes by creating a repressive structure at the core histone gene promoter.</text>
</comment>
<evidence type="ECO:0000256" key="6">
    <source>
        <dbReference type="ARBA" id="ARBA00023125"/>
    </source>
</evidence>
<feature type="domain" description="Histone chaperone RTT106/FACT complex subunit SPT16-like middle" evidence="12">
    <location>
        <begin position="250"/>
        <end position="344"/>
    </location>
</feature>
<evidence type="ECO:0000256" key="10">
    <source>
        <dbReference type="ARBA" id="ARBA00038654"/>
    </source>
</evidence>
<comment type="caution">
    <text evidence="13">The sequence shown here is derived from an EMBL/GenBank/DDBJ whole genome shotgun (WGS) entry which is preliminary data.</text>
</comment>
<reference evidence="13 14" key="1">
    <citation type="submission" date="2023-08" db="EMBL/GenBank/DDBJ databases">
        <title>Black Yeasts Isolated from many extreme environments.</title>
        <authorList>
            <person name="Coleine C."/>
            <person name="Stajich J.E."/>
            <person name="Selbmann L."/>
        </authorList>
    </citation>
    <scope>NUCLEOTIDE SEQUENCE [LARGE SCALE GENOMIC DNA]</scope>
    <source>
        <strain evidence="13 14">CCFEE 5885</strain>
    </source>
</reference>
<protein>
    <recommendedName>
        <fullName evidence="12">Histone chaperone RTT106/FACT complex subunit SPT16-like middle domain-containing protein</fullName>
    </recommendedName>
</protein>
<evidence type="ECO:0000256" key="4">
    <source>
        <dbReference type="ARBA" id="ARBA00022454"/>
    </source>
</evidence>
<dbReference type="Gene3D" id="2.30.29.120">
    <property type="match status" value="1"/>
</dbReference>
<name>A0ABR0K4H6_9EURO</name>
<comment type="subunit">
    <text evidence="10">Interacts with histones H3 and H4.</text>
</comment>
<proteinExistence type="inferred from homology"/>
<evidence type="ECO:0000256" key="9">
    <source>
        <dbReference type="ARBA" id="ARBA00037550"/>
    </source>
</evidence>
<dbReference type="InterPro" id="IPR013719">
    <property type="entry name" value="RTT106/SPT16-like_middle_dom"/>
</dbReference>
<comment type="similarity">
    <text evidence="3">Belongs to the RTT106 family.</text>
</comment>
<evidence type="ECO:0000256" key="1">
    <source>
        <dbReference type="ARBA" id="ARBA00004123"/>
    </source>
</evidence>
<dbReference type="Proteomes" id="UP001345013">
    <property type="component" value="Unassembled WGS sequence"/>
</dbReference>
<keyword evidence="4" id="KW-0158">Chromosome</keyword>
<accession>A0ABR0K4H6</accession>
<feature type="compositionally biased region" description="Acidic residues" evidence="11">
    <location>
        <begin position="382"/>
        <end position="403"/>
    </location>
</feature>
<keyword evidence="14" id="KW-1185">Reference proteome</keyword>
<keyword evidence="7" id="KW-0804">Transcription</keyword>
<evidence type="ECO:0000256" key="8">
    <source>
        <dbReference type="ARBA" id="ARBA00023242"/>
    </source>
</evidence>
<dbReference type="Pfam" id="PF08512">
    <property type="entry name" value="Rttp106-like_middle"/>
    <property type="match status" value="1"/>
</dbReference>
<dbReference type="InterPro" id="IPR050454">
    <property type="entry name" value="RTT106/SSRP1_HistChap/FACT"/>
</dbReference>
<evidence type="ECO:0000256" key="3">
    <source>
        <dbReference type="ARBA" id="ARBA00006159"/>
    </source>
</evidence>
<organism evidence="13 14">
    <name type="scientific">Lithohypha guttulata</name>
    <dbReference type="NCBI Taxonomy" id="1690604"/>
    <lineage>
        <taxon>Eukaryota</taxon>
        <taxon>Fungi</taxon>
        <taxon>Dikarya</taxon>
        <taxon>Ascomycota</taxon>
        <taxon>Pezizomycotina</taxon>
        <taxon>Eurotiomycetes</taxon>
        <taxon>Chaetothyriomycetidae</taxon>
        <taxon>Chaetothyriales</taxon>
        <taxon>Trichomeriaceae</taxon>
        <taxon>Lithohypha</taxon>
    </lineage>
</organism>
<dbReference type="PANTHER" id="PTHR45849">
    <property type="entry name" value="FACT COMPLEX SUBUNIT SSRP1"/>
    <property type="match status" value="1"/>
</dbReference>
<dbReference type="InterPro" id="IPR040770">
    <property type="entry name" value="Rtt106_PH"/>
</dbReference>